<dbReference type="PROSITE" id="PS00061">
    <property type="entry name" value="ADH_SHORT"/>
    <property type="match status" value="1"/>
</dbReference>
<dbReference type="InterPro" id="IPR020904">
    <property type="entry name" value="Sc_DH/Rdtase_CS"/>
</dbReference>
<dbReference type="InterPro" id="IPR036291">
    <property type="entry name" value="NAD(P)-bd_dom_sf"/>
</dbReference>
<dbReference type="PANTHER" id="PTHR42760">
    <property type="entry name" value="SHORT-CHAIN DEHYDROGENASES/REDUCTASES FAMILY MEMBER"/>
    <property type="match status" value="1"/>
</dbReference>
<dbReference type="GO" id="GO:0030497">
    <property type="term" value="P:fatty acid elongation"/>
    <property type="evidence" value="ECO:0007669"/>
    <property type="project" value="TreeGrafter"/>
</dbReference>
<name>A8LIY6_DINSH</name>
<keyword evidence="4" id="KW-1185">Reference proteome</keyword>
<dbReference type="OrthoDB" id="9796652at2"/>
<dbReference type="CDD" id="cd05233">
    <property type="entry name" value="SDR_c"/>
    <property type="match status" value="1"/>
</dbReference>
<evidence type="ECO:0000313" key="4">
    <source>
        <dbReference type="Proteomes" id="UP000006833"/>
    </source>
</evidence>
<sequence length="258" mass="26501">MQEVVQAALFKRLFGLEGKRALITGASSGIGAHLALTLGQAGAEVILAARRADRLEAVAETLRAEGIVAQTAALDVTDAASVAAAVTTVGPLDILINNSGVSGQDMVIDTTEADWDRVLDTNLKGAWRVSRAFAPGLIARQGTILNVASILGIGVLKTVGPYAASKAGLIQLTRAMALELARDGVRVNALAPGYIETPINTEFFASEAGQKMLRGVPQRRLGQPGDLDAAVLMLLGPGAGFVTGATVVVDGGHTLALS</sequence>
<dbReference type="PANTHER" id="PTHR42760:SF135">
    <property type="entry name" value="BLL7886 PROTEIN"/>
    <property type="match status" value="1"/>
</dbReference>
<dbReference type="EMBL" id="CP000830">
    <property type="protein sequence ID" value="ABV93100.1"/>
    <property type="molecule type" value="Genomic_DNA"/>
</dbReference>
<dbReference type="STRING" id="398580.Dshi_1358"/>
<evidence type="ECO:0000313" key="3">
    <source>
        <dbReference type="EMBL" id="ABV93100.1"/>
    </source>
</evidence>
<accession>A8LIY6</accession>
<dbReference type="PRINTS" id="PR00081">
    <property type="entry name" value="GDHRDH"/>
</dbReference>
<dbReference type="PRINTS" id="PR00080">
    <property type="entry name" value="SDRFAMILY"/>
</dbReference>
<comment type="similarity">
    <text evidence="1">Belongs to the short-chain dehydrogenases/reductases (SDR) family.</text>
</comment>
<gene>
    <name evidence="3" type="ordered locus">Dshi_1358</name>
</gene>
<dbReference type="SUPFAM" id="SSF51735">
    <property type="entry name" value="NAD(P)-binding Rossmann-fold domains"/>
    <property type="match status" value="1"/>
</dbReference>
<dbReference type="GO" id="GO:0016616">
    <property type="term" value="F:oxidoreductase activity, acting on the CH-OH group of donors, NAD or NADP as acceptor"/>
    <property type="evidence" value="ECO:0007669"/>
    <property type="project" value="TreeGrafter"/>
</dbReference>
<dbReference type="InterPro" id="IPR002347">
    <property type="entry name" value="SDR_fam"/>
</dbReference>
<dbReference type="Pfam" id="PF13561">
    <property type="entry name" value="adh_short_C2"/>
    <property type="match status" value="1"/>
</dbReference>
<feature type="domain" description="Ketoreductase" evidence="2">
    <location>
        <begin position="19"/>
        <end position="193"/>
    </location>
</feature>
<dbReference type="SMART" id="SM00822">
    <property type="entry name" value="PKS_KR"/>
    <property type="match status" value="1"/>
</dbReference>
<dbReference type="FunFam" id="3.40.50.720:FF:000084">
    <property type="entry name" value="Short-chain dehydrogenase reductase"/>
    <property type="match status" value="1"/>
</dbReference>
<evidence type="ECO:0000256" key="1">
    <source>
        <dbReference type="ARBA" id="ARBA00006484"/>
    </source>
</evidence>
<dbReference type="Gene3D" id="3.40.50.720">
    <property type="entry name" value="NAD(P)-binding Rossmann-like Domain"/>
    <property type="match status" value="1"/>
</dbReference>
<proteinExistence type="inferred from homology"/>
<dbReference type="HOGENOM" id="CLU_010194_1_1_5"/>
<evidence type="ECO:0000259" key="2">
    <source>
        <dbReference type="SMART" id="SM00822"/>
    </source>
</evidence>
<dbReference type="RefSeq" id="WP_012178030.1">
    <property type="nucleotide sequence ID" value="NC_009952.1"/>
</dbReference>
<dbReference type="KEGG" id="dsh:Dshi_1358"/>
<dbReference type="AlphaFoldDB" id="A8LIY6"/>
<dbReference type="eggNOG" id="COG1028">
    <property type="taxonomic scope" value="Bacteria"/>
</dbReference>
<dbReference type="EC" id="1.-.-.-" evidence="3"/>
<reference evidence="4" key="1">
    <citation type="journal article" date="2010" name="ISME J.">
        <title>The complete genome sequence of the algal symbiont Dinoroseobacter shibae: a hitchhiker's guide to life in the sea.</title>
        <authorList>
            <person name="Wagner-Dobler I."/>
            <person name="Ballhausen B."/>
            <person name="Berger M."/>
            <person name="Brinkhoff T."/>
            <person name="Buchholz I."/>
            <person name="Bunk B."/>
            <person name="Cypionka H."/>
            <person name="Daniel R."/>
            <person name="Drepper T."/>
            <person name="Gerdts G."/>
            <person name="Hahnke S."/>
            <person name="Han C."/>
            <person name="Jahn D."/>
            <person name="Kalhoefer D."/>
            <person name="Kiss H."/>
            <person name="Klenk H.P."/>
            <person name="Kyrpides N."/>
            <person name="Liebl W."/>
            <person name="Liesegang H."/>
            <person name="Meincke L."/>
            <person name="Pati A."/>
            <person name="Petersen J."/>
            <person name="Piekarski T."/>
            <person name="Pommerenke C."/>
            <person name="Pradella S."/>
            <person name="Pukall R."/>
            <person name="Rabus R."/>
            <person name="Stackebrandt E."/>
            <person name="Thole S."/>
            <person name="Thompson L."/>
            <person name="Tielen P."/>
            <person name="Tomasch J."/>
            <person name="von Jan M."/>
            <person name="Wanphrut N."/>
            <person name="Wichels A."/>
            <person name="Zech H."/>
            <person name="Simon M."/>
        </authorList>
    </citation>
    <scope>NUCLEOTIDE SEQUENCE [LARGE SCALE GENOMIC DNA]</scope>
    <source>
        <strain evidence="4">DSM 16493 / NCIMB 14021 / DFL 12</strain>
    </source>
</reference>
<keyword evidence="3" id="KW-0560">Oxidoreductase</keyword>
<protein>
    <submittedName>
        <fullName evidence="3">Short-chain dehydrogenase/reductase SDR</fullName>
        <ecNumber evidence="3">1.-.-.-</ecNumber>
    </submittedName>
</protein>
<organism evidence="3 4">
    <name type="scientific">Dinoroseobacter shibae (strain DSM 16493 / NCIMB 14021 / DFL 12)</name>
    <dbReference type="NCBI Taxonomy" id="398580"/>
    <lineage>
        <taxon>Bacteria</taxon>
        <taxon>Pseudomonadati</taxon>
        <taxon>Pseudomonadota</taxon>
        <taxon>Alphaproteobacteria</taxon>
        <taxon>Rhodobacterales</taxon>
        <taxon>Roseobacteraceae</taxon>
        <taxon>Dinoroseobacter</taxon>
    </lineage>
</organism>
<dbReference type="Proteomes" id="UP000006833">
    <property type="component" value="Chromosome"/>
</dbReference>
<dbReference type="InterPro" id="IPR057326">
    <property type="entry name" value="KR_dom"/>
</dbReference>